<evidence type="ECO:0000256" key="22">
    <source>
        <dbReference type="ARBA" id="ARBA00032743"/>
    </source>
</evidence>
<comment type="catalytic activity">
    <reaction evidence="1">
        <text>a 1,2-diacyl-sn-glycero-3-phosphate + CTP + H(+) = a CDP-1,2-diacyl-sn-glycerol + diphosphate</text>
        <dbReference type="Rhea" id="RHEA:16229"/>
        <dbReference type="ChEBI" id="CHEBI:15378"/>
        <dbReference type="ChEBI" id="CHEBI:33019"/>
        <dbReference type="ChEBI" id="CHEBI:37563"/>
        <dbReference type="ChEBI" id="CHEBI:58332"/>
        <dbReference type="ChEBI" id="CHEBI:58608"/>
        <dbReference type="EC" id="2.7.7.41"/>
    </reaction>
</comment>
<proteinExistence type="inferred from homology"/>
<protein>
    <recommendedName>
        <fullName evidence="7">Phosphatidate cytidylyltransferase</fullName>
        <ecNumber evidence="6">2.7.7.41</ecNumber>
    </recommendedName>
    <alternativeName>
        <fullName evidence="20">CDP-DAG synthase</fullName>
    </alternativeName>
    <alternativeName>
        <fullName evidence="22">CDP-DG synthase</fullName>
    </alternativeName>
    <alternativeName>
        <fullName evidence="18">CDP-diacylglycerol synthase</fullName>
    </alternativeName>
    <alternativeName>
        <fullName evidence="21">CDP-diglyceride pyrophosphorylase</fullName>
    </alternativeName>
    <alternativeName>
        <fullName evidence="23">CDP-diglyceride synthase</fullName>
    </alternativeName>
    <alternativeName>
        <fullName evidence="19">CTP:phosphatidate cytidylyltransferase</fullName>
    </alternativeName>
</protein>
<evidence type="ECO:0000313" key="26">
    <source>
        <dbReference type="Proteomes" id="UP000535020"/>
    </source>
</evidence>
<evidence type="ECO:0000256" key="24">
    <source>
        <dbReference type="SAM" id="Phobius"/>
    </source>
</evidence>
<keyword evidence="10 25" id="KW-0808">Transferase</keyword>
<evidence type="ECO:0000256" key="16">
    <source>
        <dbReference type="ARBA" id="ARBA00023209"/>
    </source>
</evidence>
<dbReference type="EMBL" id="JACBJI010000007">
    <property type="protein sequence ID" value="NYA72151.1"/>
    <property type="molecule type" value="Genomic_DNA"/>
</dbReference>
<keyword evidence="26" id="KW-1185">Reference proteome</keyword>
<comment type="caution">
    <text evidence="25">The sequence shown here is derived from an EMBL/GenBank/DDBJ whole genome shotgun (WGS) entry which is preliminary data.</text>
</comment>
<comment type="pathway">
    <text evidence="4">Lipid metabolism.</text>
</comment>
<evidence type="ECO:0000256" key="21">
    <source>
        <dbReference type="ARBA" id="ARBA00032396"/>
    </source>
</evidence>
<evidence type="ECO:0000256" key="20">
    <source>
        <dbReference type="ARBA" id="ARBA00032253"/>
    </source>
</evidence>
<evidence type="ECO:0000256" key="1">
    <source>
        <dbReference type="ARBA" id="ARBA00001698"/>
    </source>
</evidence>
<reference evidence="25 26" key="1">
    <citation type="submission" date="2020-07" db="EMBL/GenBank/DDBJ databases">
        <authorList>
            <person name="Sun Q."/>
        </authorList>
    </citation>
    <scope>NUCLEOTIDE SEQUENCE [LARGE SCALE GENOMIC DNA]</scope>
    <source>
        <strain evidence="25 26">MAH-1</strain>
    </source>
</reference>
<keyword evidence="8" id="KW-1003">Cell membrane</keyword>
<comment type="pathway">
    <text evidence="3">Phospholipid metabolism; CDP-diacylglycerol biosynthesis; CDP-diacylglycerol from sn-glycerol 3-phosphate: step 3/3.</text>
</comment>
<comment type="similarity">
    <text evidence="5">Belongs to the CDS family.</text>
</comment>
<feature type="transmembrane region" description="Helical" evidence="24">
    <location>
        <begin position="241"/>
        <end position="262"/>
    </location>
</feature>
<keyword evidence="16" id="KW-0594">Phospholipid biosynthesis</keyword>
<dbReference type="GO" id="GO:0004605">
    <property type="term" value="F:phosphatidate cytidylyltransferase activity"/>
    <property type="evidence" value="ECO:0007669"/>
    <property type="project" value="UniProtKB-EC"/>
</dbReference>
<evidence type="ECO:0000256" key="9">
    <source>
        <dbReference type="ARBA" id="ARBA00022516"/>
    </source>
</evidence>
<keyword evidence="15 24" id="KW-0472">Membrane</keyword>
<feature type="transmembrane region" description="Helical" evidence="24">
    <location>
        <begin position="174"/>
        <end position="193"/>
    </location>
</feature>
<sequence>MNETLTRTLSGAVYILVLVGCALFPVSFTILFGIFLLIAVSEFCELVNLPKTFPIVISAVLYVLFATWPLSDITQSSLLGLTLFVSVSLLFFLFSQRPPRLDRLSKYVFLIGYVVLPIVFITKLPSVNGVFRPEIIISVFVLIWANDTFAFLIGKGFGKHKLLERVSPKKTIEGFIGGWIFALLFAIPISIWLTKEPLAFWLVIATIASYLGTLGDLVESKFKRMAGVKDSGRIMPGHGGILDRLDSIIFVTPFVFLFYQIVHYVS</sequence>
<dbReference type="Proteomes" id="UP000535020">
    <property type="component" value="Unassembled WGS sequence"/>
</dbReference>
<feature type="transmembrane region" description="Helical" evidence="24">
    <location>
        <begin position="77"/>
        <end position="95"/>
    </location>
</feature>
<keyword evidence="14" id="KW-0443">Lipid metabolism</keyword>
<evidence type="ECO:0000256" key="10">
    <source>
        <dbReference type="ARBA" id="ARBA00022679"/>
    </source>
</evidence>
<dbReference type="GO" id="GO:0016024">
    <property type="term" value="P:CDP-diacylglycerol biosynthetic process"/>
    <property type="evidence" value="ECO:0007669"/>
    <property type="project" value="TreeGrafter"/>
</dbReference>
<evidence type="ECO:0000256" key="15">
    <source>
        <dbReference type="ARBA" id="ARBA00023136"/>
    </source>
</evidence>
<dbReference type="GO" id="GO:0005886">
    <property type="term" value="C:plasma membrane"/>
    <property type="evidence" value="ECO:0007669"/>
    <property type="project" value="UniProtKB-SubCell"/>
</dbReference>
<dbReference type="Pfam" id="PF01148">
    <property type="entry name" value="CTP_transf_1"/>
    <property type="match status" value="1"/>
</dbReference>
<evidence type="ECO:0000313" key="25">
    <source>
        <dbReference type="EMBL" id="NYA72151.1"/>
    </source>
</evidence>
<feature type="transmembrane region" description="Helical" evidence="24">
    <location>
        <begin position="107"/>
        <end position="123"/>
    </location>
</feature>
<dbReference type="PROSITE" id="PS51257">
    <property type="entry name" value="PROKAR_LIPOPROTEIN"/>
    <property type="match status" value="1"/>
</dbReference>
<feature type="transmembrane region" description="Helical" evidence="24">
    <location>
        <begin position="52"/>
        <end position="71"/>
    </location>
</feature>
<organism evidence="25 26">
    <name type="scientific">Flavobacterium agri</name>
    <dbReference type="NCBI Taxonomy" id="2743471"/>
    <lineage>
        <taxon>Bacteria</taxon>
        <taxon>Pseudomonadati</taxon>
        <taxon>Bacteroidota</taxon>
        <taxon>Flavobacteriia</taxon>
        <taxon>Flavobacteriales</taxon>
        <taxon>Flavobacteriaceae</taxon>
        <taxon>Flavobacterium</taxon>
    </lineage>
</organism>
<evidence type="ECO:0000256" key="17">
    <source>
        <dbReference type="ARBA" id="ARBA00023264"/>
    </source>
</evidence>
<evidence type="ECO:0000256" key="2">
    <source>
        <dbReference type="ARBA" id="ARBA00004651"/>
    </source>
</evidence>
<evidence type="ECO:0000256" key="5">
    <source>
        <dbReference type="ARBA" id="ARBA00010185"/>
    </source>
</evidence>
<evidence type="ECO:0000256" key="12">
    <source>
        <dbReference type="ARBA" id="ARBA00022695"/>
    </source>
</evidence>
<evidence type="ECO:0000256" key="14">
    <source>
        <dbReference type="ARBA" id="ARBA00023098"/>
    </source>
</evidence>
<feature type="transmembrane region" description="Helical" evidence="24">
    <location>
        <begin position="199"/>
        <end position="220"/>
    </location>
</feature>
<comment type="subcellular location">
    <subcellularLocation>
        <location evidence="2">Cell membrane</location>
        <topology evidence="2">Multi-pass membrane protein</topology>
    </subcellularLocation>
</comment>
<evidence type="ECO:0000256" key="8">
    <source>
        <dbReference type="ARBA" id="ARBA00022475"/>
    </source>
</evidence>
<evidence type="ECO:0000256" key="11">
    <source>
        <dbReference type="ARBA" id="ARBA00022692"/>
    </source>
</evidence>
<evidence type="ECO:0000256" key="19">
    <source>
        <dbReference type="ARBA" id="ARBA00031825"/>
    </source>
</evidence>
<keyword evidence="17" id="KW-1208">Phospholipid metabolism</keyword>
<keyword evidence="11 24" id="KW-0812">Transmembrane</keyword>
<accession>A0A7Y9C691</accession>
<keyword evidence="12 25" id="KW-0548">Nucleotidyltransferase</keyword>
<feature type="transmembrane region" description="Helical" evidence="24">
    <location>
        <begin position="12"/>
        <end position="40"/>
    </location>
</feature>
<evidence type="ECO:0000256" key="4">
    <source>
        <dbReference type="ARBA" id="ARBA00005189"/>
    </source>
</evidence>
<feature type="transmembrane region" description="Helical" evidence="24">
    <location>
        <begin position="135"/>
        <end position="153"/>
    </location>
</feature>
<dbReference type="RefSeq" id="WP_176006961.1">
    <property type="nucleotide sequence ID" value="NZ_JABWMI010000018.1"/>
</dbReference>
<dbReference type="PANTHER" id="PTHR46382:SF1">
    <property type="entry name" value="PHOSPHATIDATE CYTIDYLYLTRANSFERASE"/>
    <property type="match status" value="1"/>
</dbReference>
<evidence type="ECO:0000256" key="6">
    <source>
        <dbReference type="ARBA" id="ARBA00012487"/>
    </source>
</evidence>
<dbReference type="PANTHER" id="PTHR46382">
    <property type="entry name" value="PHOSPHATIDATE CYTIDYLYLTRANSFERASE"/>
    <property type="match status" value="1"/>
</dbReference>
<evidence type="ECO:0000256" key="3">
    <source>
        <dbReference type="ARBA" id="ARBA00005119"/>
    </source>
</evidence>
<keyword evidence="13 24" id="KW-1133">Transmembrane helix</keyword>
<gene>
    <name evidence="25" type="ORF">HZF10_14575</name>
</gene>
<keyword evidence="9" id="KW-0444">Lipid biosynthesis</keyword>
<dbReference type="AlphaFoldDB" id="A0A7Y9C691"/>
<evidence type="ECO:0000256" key="18">
    <source>
        <dbReference type="ARBA" id="ARBA00029893"/>
    </source>
</evidence>
<dbReference type="EC" id="2.7.7.41" evidence="6"/>
<evidence type="ECO:0000256" key="23">
    <source>
        <dbReference type="ARBA" id="ARBA00033406"/>
    </source>
</evidence>
<evidence type="ECO:0000256" key="13">
    <source>
        <dbReference type="ARBA" id="ARBA00022989"/>
    </source>
</evidence>
<name>A0A7Y9C691_9FLAO</name>
<evidence type="ECO:0000256" key="7">
    <source>
        <dbReference type="ARBA" id="ARBA00019373"/>
    </source>
</evidence>